<dbReference type="Pfam" id="PF09179">
    <property type="entry name" value="TilS"/>
    <property type="match status" value="1"/>
</dbReference>
<evidence type="ECO:0000256" key="3">
    <source>
        <dbReference type="ARBA" id="ARBA00022598"/>
    </source>
</evidence>
<accession>A0A193LFD0</accession>
<keyword evidence="6 8" id="KW-0067">ATP-binding</keyword>
<dbReference type="NCBIfam" id="TIGR02432">
    <property type="entry name" value="lysidine_TilS_N"/>
    <property type="match status" value="1"/>
</dbReference>
<evidence type="ECO:0000313" key="11">
    <source>
        <dbReference type="Proteomes" id="UP000092695"/>
    </source>
</evidence>
<keyword evidence="4 8" id="KW-0819">tRNA processing</keyword>
<dbReference type="Gene3D" id="3.40.50.620">
    <property type="entry name" value="HUPs"/>
    <property type="match status" value="1"/>
</dbReference>
<dbReference type="EC" id="6.3.4.19" evidence="8"/>
<organism evidence="10 11">
    <name type="scientific">Woeseia oceani</name>
    <dbReference type="NCBI Taxonomy" id="1548547"/>
    <lineage>
        <taxon>Bacteria</taxon>
        <taxon>Pseudomonadati</taxon>
        <taxon>Pseudomonadota</taxon>
        <taxon>Gammaproteobacteria</taxon>
        <taxon>Woeseiales</taxon>
        <taxon>Woeseiaceae</taxon>
        <taxon>Woeseia</taxon>
    </lineage>
</organism>
<name>A0A193LFD0_9GAMM</name>
<dbReference type="RefSeq" id="WP_068615002.1">
    <property type="nucleotide sequence ID" value="NZ_CP016268.1"/>
</dbReference>
<dbReference type="InterPro" id="IPR014729">
    <property type="entry name" value="Rossmann-like_a/b/a_fold"/>
</dbReference>
<dbReference type="GO" id="GO:0005737">
    <property type="term" value="C:cytoplasm"/>
    <property type="evidence" value="ECO:0007669"/>
    <property type="project" value="UniProtKB-SubCell"/>
</dbReference>
<proteinExistence type="inferred from homology"/>
<dbReference type="SUPFAM" id="SSF82829">
    <property type="entry name" value="MesJ substrate recognition domain-like"/>
    <property type="match status" value="1"/>
</dbReference>
<reference evidence="10 11" key="1">
    <citation type="submission" date="2016-06" db="EMBL/GenBank/DDBJ databases">
        <title>Complete genome sequence of a deep-branching marine Gamma Proteobacterium Woeseia oceani type strain XK5.</title>
        <authorList>
            <person name="Mu D."/>
            <person name="Du Z."/>
        </authorList>
    </citation>
    <scope>NUCLEOTIDE SEQUENCE [LARGE SCALE GENOMIC DNA]</scope>
    <source>
        <strain evidence="10 11">XK5</strain>
    </source>
</reference>
<dbReference type="GO" id="GO:0032267">
    <property type="term" value="F:tRNA(Ile)-lysidine synthase activity"/>
    <property type="evidence" value="ECO:0007669"/>
    <property type="project" value="UniProtKB-EC"/>
</dbReference>
<dbReference type="OrthoDB" id="9807403at2"/>
<dbReference type="Pfam" id="PF11734">
    <property type="entry name" value="TilS_C"/>
    <property type="match status" value="1"/>
</dbReference>
<dbReference type="KEGG" id="woc:BA177_07635"/>
<keyword evidence="5 8" id="KW-0547">Nucleotide-binding</keyword>
<dbReference type="InterPro" id="IPR012796">
    <property type="entry name" value="Lysidine-tRNA-synth_C"/>
</dbReference>
<dbReference type="AlphaFoldDB" id="A0A193LFD0"/>
<dbReference type="SUPFAM" id="SSF52402">
    <property type="entry name" value="Adenine nucleotide alpha hydrolases-like"/>
    <property type="match status" value="1"/>
</dbReference>
<comment type="domain">
    <text evidence="8">The N-terminal region contains the highly conserved SGGXDS motif, predicted to be a P-loop motif involved in ATP binding.</text>
</comment>
<dbReference type="CDD" id="cd01992">
    <property type="entry name" value="TilS_N"/>
    <property type="match status" value="1"/>
</dbReference>
<dbReference type="SMART" id="SM00977">
    <property type="entry name" value="TilS_C"/>
    <property type="match status" value="1"/>
</dbReference>
<evidence type="ECO:0000256" key="1">
    <source>
        <dbReference type="ARBA" id="ARBA00004496"/>
    </source>
</evidence>
<dbReference type="NCBIfam" id="TIGR02433">
    <property type="entry name" value="lysidine_TilS_C"/>
    <property type="match status" value="1"/>
</dbReference>
<evidence type="ECO:0000256" key="7">
    <source>
        <dbReference type="ARBA" id="ARBA00048539"/>
    </source>
</evidence>
<evidence type="ECO:0000256" key="4">
    <source>
        <dbReference type="ARBA" id="ARBA00022694"/>
    </source>
</evidence>
<dbReference type="GO" id="GO:0006400">
    <property type="term" value="P:tRNA modification"/>
    <property type="evidence" value="ECO:0007669"/>
    <property type="project" value="UniProtKB-UniRule"/>
</dbReference>
<dbReference type="Pfam" id="PF01171">
    <property type="entry name" value="ATP_bind_3"/>
    <property type="match status" value="1"/>
</dbReference>
<keyword evidence="11" id="KW-1185">Reference proteome</keyword>
<evidence type="ECO:0000256" key="6">
    <source>
        <dbReference type="ARBA" id="ARBA00022840"/>
    </source>
</evidence>
<dbReference type="Gene3D" id="1.20.59.20">
    <property type="match status" value="1"/>
</dbReference>
<dbReference type="GO" id="GO:0005524">
    <property type="term" value="F:ATP binding"/>
    <property type="evidence" value="ECO:0007669"/>
    <property type="project" value="UniProtKB-UniRule"/>
</dbReference>
<dbReference type="InterPro" id="IPR015262">
    <property type="entry name" value="tRNA_Ile_lys_synt_subst-bd"/>
</dbReference>
<dbReference type="SUPFAM" id="SSF56037">
    <property type="entry name" value="PheT/TilS domain"/>
    <property type="match status" value="1"/>
</dbReference>
<dbReference type="InterPro" id="IPR011063">
    <property type="entry name" value="TilS/TtcA_N"/>
</dbReference>
<protein>
    <recommendedName>
        <fullName evidence="8">tRNA(Ile)-lysidine synthase</fullName>
        <ecNumber evidence="8">6.3.4.19</ecNumber>
    </recommendedName>
    <alternativeName>
        <fullName evidence="8">tRNA(Ile)-2-lysyl-cytidine synthase</fullName>
    </alternativeName>
    <alternativeName>
        <fullName evidence="8">tRNA(Ile)-lysidine synthetase</fullName>
    </alternativeName>
</protein>
<evidence type="ECO:0000256" key="8">
    <source>
        <dbReference type="HAMAP-Rule" id="MF_01161"/>
    </source>
</evidence>
<comment type="subcellular location">
    <subcellularLocation>
        <location evidence="1 8">Cytoplasm</location>
    </subcellularLocation>
</comment>
<dbReference type="InterPro" id="IPR012094">
    <property type="entry name" value="tRNA_Ile_lys_synt"/>
</dbReference>
<feature type="domain" description="Lysidine-tRNA(Ile) synthetase C-terminal" evidence="9">
    <location>
        <begin position="366"/>
        <end position="436"/>
    </location>
</feature>
<keyword evidence="3 8" id="KW-0436">Ligase</keyword>
<feature type="binding site" evidence="8">
    <location>
        <begin position="30"/>
        <end position="35"/>
    </location>
    <ligand>
        <name>ATP</name>
        <dbReference type="ChEBI" id="CHEBI:30616"/>
    </ligand>
</feature>
<evidence type="ECO:0000259" key="9">
    <source>
        <dbReference type="SMART" id="SM00977"/>
    </source>
</evidence>
<dbReference type="PANTHER" id="PTHR43033:SF1">
    <property type="entry name" value="TRNA(ILE)-LYSIDINE SYNTHASE-RELATED"/>
    <property type="match status" value="1"/>
</dbReference>
<sequence length="443" mass="48373">MSLSTATLRTQLDAVGEICGQPNRVLLAWSGGRDSTVLLHLLSCWAKDTGNELIALHVNHGLQNGADAWQAHCDAQAREFGVALQCFRVEVGNEGLGLEASARKARYATLQSAVEPGDWLLTAHHQDDQAETVLLNLLRGSGIPGLRGTAACRRLGTGFLIRPLLNVAGQAIADYAAERSLAWIDDPSNADQQFDRNYLRGTVLPVLQARWPQAARSLTRSAAHATEAALLLDELAHGDIDSCGSAERLSISAMRALSAARQRNLVRTACRILHVQSPPFHQMHAIQNELLNARCDASPLVIWPGGEARRYRDHLYLMATTNSLSVATGLLSRDQPRSPLAGHQGVLSLNWSDEGGIREGTVVAGLQLRFRAGGERIQLAGNGRRRRLKSLFQEAGVVPWMRDRIPLLFAGEELVAVGDLWIAAEYHEPRGFSVTWEQKPALF</sequence>
<comment type="catalytic activity">
    <reaction evidence="7 8">
        <text>cytidine(34) in tRNA(Ile2) + L-lysine + ATP = lysidine(34) in tRNA(Ile2) + AMP + diphosphate + H(+)</text>
        <dbReference type="Rhea" id="RHEA:43744"/>
        <dbReference type="Rhea" id="RHEA-COMP:10625"/>
        <dbReference type="Rhea" id="RHEA-COMP:10670"/>
        <dbReference type="ChEBI" id="CHEBI:15378"/>
        <dbReference type="ChEBI" id="CHEBI:30616"/>
        <dbReference type="ChEBI" id="CHEBI:32551"/>
        <dbReference type="ChEBI" id="CHEBI:33019"/>
        <dbReference type="ChEBI" id="CHEBI:82748"/>
        <dbReference type="ChEBI" id="CHEBI:83665"/>
        <dbReference type="ChEBI" id="CHEBI:456215"/>
        <dbReference type="EC" id="6.3.4.19"/>
    </reaction>
</comment>
<comment type="function">
    <text evidence="8">Ligates lysine onto the cytidine present at position 34 of the AUA codon-specific tRNA(Ile) that contains the anticodon CAU, in an ATP-dependent manner. Cytidine is converted to lysidine, thus changing the amino acid specificity of the tRNA from methionine to isoleucine.</text>
</comment>
<dbReference type="PANTHER" id="PTHR43033">
    <property type="entry name" value="TRNA(ILE)-LYSIDINE SYNTHASE-RELATED"/>
    <property type="match status" value="1"/>
</dbReference>
<keyword evidence="2 8" id="KW-0963">Cytoplasm</keyword>
<evidence type="ECO:0000313" key="10">
    <source>
        <dbReference type="EMBL" id="ANO51089.1"/>
    </source>
</evidence>
<dbReference type="InterPro" id="IPR012795">
    <property type="entry name" value="tRNA_Ile_lys_synt_N"/>
</dbReference>
<comment type="similarity">
    <text evidence="8">Belongs to the tRNA(Ile)-lysidine synthase family.</text>
</comment>
<gene>
    <name evidence="8" type="primary">tilS</name>
    <name evidence="10" type="ORF">BA177_07635</name>
</gene>
<dbReference type="Proteomes" id="UP000092695">
    <property type="component" value="Chromosome"/>
</dbReference>
<evidence type="ECO:0000256" key="5">
    <source>
        <dbReference type="ARBA" id="ARBA00022741"/>
    </source>
</evidence>
<dbReference type="EMBL" id="CP016268">
    <property type="protein sequence ID" value="ANO51089.1"/>
    <property type="molecule type" value="Genomic_DNA"/>
</dbReference>
<dbReference type="STRING" id="1548547.BA177_07635"/>
<dbReference type="HAMAP" id="MF_01161">
    <property type="entry name" value="tRNA_Ile_lys_synt"/>
    <property type="match status" value="1"/>
</dbReference>
<evidence type="ECO:0000256" key="2">
    <source>
        <dbReference type="ARBA" id="ARBA00022490"/>
    </source>
</evidence>